<dbReference type="EMBL" id="BASE01000121">
    <property type="protein sequence ID" value="GAM16386.1"/>
    <property type="molecule type" value="Genomic_DNA"/>
</dbReference>
<protein>
    <submittedName>
        <fullName evidence="1">Uncharacterized protein</fullName>
    </submittedName>
</protein>
<accession>A0A0A8XE41</accession>
<comment type="caution">
    <text evidence="1">The sequence shown here is derived from an EMBL/GenBank/DDBJ whole genome shotgun (WGS) entry which is preliminary data.</text>
</comment>
<dbReference type="AlphaFoldDB" id="A0A0A8XE41"/>
<name>A0A0A8XE41_MESS1</name>
<evidence type="ECO:0000313" key="2">
    <source>
        <dbReference type="Proteomes" id="UP000031014"/>
    </source>
</evidence>
<organism evidence="1 2">
    <name type="scientific">Mesobacillus selenatarsenatis (strain DSM 18680 / JCM 14380 / FERM P-15431 / SF-1)</name>
    <dbReference type="NCBI Taxonomy" id="1321606"/>
    <lineage>
        <taxon>Bacteria</taxon>
        <taxon>Bacillati</taxon>
        <taxon>Bacillota</taxon>
        <taxon>Bacilli</taxon>
        <taxon>Bacillales</taxon>
        <taxon>Bacillaceae</taxon>
        <taxon>Mesobacillus</taxon>
    </lineage>
</organism>
<proteinExistence type="predicted"/>
<reference evidence="1 2" key="1">
    <citation type="submission" date="2013-06" db="EMBL/GenBank/DDBJ databases">
        <title>Whole genome shotgun sequence of Bacillus selenatarsenatis SF-1.</title>
        <authorList>
            <person name="Kuroda M."/>
            <person name="Sei K."/>
            <person name="Yamashita M."/>
            <person name="Ike M."/>
        </authorList>
    </citation>
    <scope>NUCLEOTIDE SEQUENCE [LARGE SCALE GENOMIC DNA]</scope>
    <source>
        <strain evidence="1 2">SF-1</strain>
    </source>
</reference>
<sequence length="47" mass="4772">MTSLAGSKRLEELGAAAGQVSNIFTRIGLTSGQTGEIKKSLTYAAGS</sequence>
<evidence type="ECO:0000313" key="1">
    <source>
        <dbReference type="EMBL" id="GAM16386.1"/>
    </source>
</evidence>
<gene>
    <name evidence="1" type="ORF">SAMD00020551_4576</name>
</gene>
<dbReference type="STRING" id="1321606.SAMD00020551_4576"/>
<keyword evidence="2" id="KW-1185">Reference proteome</keyword>
<dbReference type="Proteomes" id="UP000031014">
    <property type="component" value="Unassembled WGS sequence"/>
</dbReference>